<evidence type="ECO:0000256" key="5">
    <source>
        <dbReference type="ARBA" id="ARBA00022840"/>
    </source>
</evidence>
<dbReference type="InterPro" id="IPR000719">
    <property type="entry name" value="Prot_kinase_dom"/>
</dbReference>
<gene>
    <name evidence="8" type="ORF">TRFO_22190</name>
</gene>
<keyword evidence="3" id="KW-0547">Nucleotide-binding</keyword>
<dbReference type="GO" id="GO:0005524">
    <property type="term" value="F:ATP binding"/>
    <property type="evidence" value="ECO:0007669"/>
    <property type="project" value="UniProtKB-KW"/>
</dbReference>
<dbReference type="AlphaFoldDB" id="A0A1J4KCU6"/>
<feature type="region of interest" description="Disordered" evidence="6">
    <location>
        <begin position="237"/>
        <end position="260"/>
    </location>
</feature>
<organism evidence="8 9">
    <name type="scientific">Tritrichomonas foetus</name>
    <dbReference type="NCBI Taxonomy" id="1144522"/>
    <lineage>
        <taxon>Eukaryota</taxon>
        <taxon>Metamonada</taxon>
        <taxon>Parabasalia</taxon>
        <taxon>Tritrichomonadida</taxon>
        <taxon>Tritrichomonadidae</taxon>
        <taxon>Tritrichomonas</taxon>
    </lineage>
</organism>
<dbReference type="PANTHER" id="PTHR24058">
    <property type="entry name" value="DUAL SPECIFICITY PROTEIN KINASE"/>
    <property type="match status" value="1"/>
</dbReference>
<keyword evidence="9" id="KW-1185">Reference proteome</keyword>
<evidence type="ECO:0000259" key="7">
    <source>
        <dbReference type="PROSITE" id="PS50011"/>
    </source>
</evidence>
<reference evidence="8" key="1">
    <citation type="submission" date="2016-10" db="EMBL/GenBank/DDBJ databases">
        <authorList>
            <person name="Benchimol M."/>
            <person name="Almeida L.G."/>
            <person name="Vasconcelos A.T."/>
            <person name="Perreira-Neves A."/>
            <person name="Rosa I.A."/>
            <person name="Tasca T."/>
            <person name="Bogo M.R."/>
            <person name="de Souza W."/>
        </authorList>
    </citation>
    <scope>NUCLEOTIDE SEQUENCE [LARGE SCALE GENOMIC DNA]</scope>
    <source>
        <strain evidence="8">K</strain>
    </source>
</reference>
<sequence>MASLEEVVLTQPGVPIAPLACDNANGDLIVRANDLIHDEKGHTYRIIKKLGYGQFGQVFQVIEVFQNHQRSSPSSNRNEQDALTNISYALKISKSLPKIRQHIEKEASIFRYIQQESRFSNNVANRGHSDINANNSNSQEYDNFVHLYDTFTYNGHFCMLQELLSFDFHQIMMRHNFKGLKIALVQTTARQLLESLVVLKNLGIVHGDIKPENILLSDGFSDSVKIIDFGSAWVQPTTNSSPNSKNSNNPNNNSKENKNPPFYIQSRYYRAPEVVLRLPYGPSIDIWSLGCLLFELFIGLPLFPGQNEINLLQLIVESFGQIPPEMVASSPRREEFFDQNGFWKGENEICRQKNIPVVEGMRYFMYSEIDKLILEYRFGRGVTPEAQRQQTHFRRLFIDLLLKMLAVDPNQRISPEEALEHSFITTDMS</sequence>
<dbReference type="InterPro" id="IPR050494">
    <property type="entry name" value="Ser_Thr_dual-spec_kinase"/>
</dbReference>
<protein>
    <submittedName>
        <fullName evidence="8">CMGC family protein kinase</fullName>
    </submittedName>
</protein>
<dbReference type="GeneID" id="94837121"/>
<evidence type="ECO:0000256" key="2">
    <source>
        <dbReference type="ARBA" id="ARBA00022679"/>
    </source>
</evidence>
<dbReference type="Pfam" id="PF00069">
    <property type="entry name" value="Pkinase"/>
    <property type="match status" value="1"/>
</dbReference>
<feature type="domain" description="Protein kinase" evidence="7">
    <location>
        <begin position="44"/>
        <end position="424"/>
    </location>
</feature>
<dbReference type="GO" id="GO:0004713">
    <property type="term" value="F:protein tyrosine kinase activity"/>
    <property type="evidence" value="ECO:0007669"/>
    <property type="project" value="TreeGrafter"/>
</dbReference>
<feature type="compositionally biased region" description="Low complexity" evidence="6">
    <location>
        <begin position="239"/>
        <end position="254"/>
    </location>
</feature>
<dbReference type="Gene3D" id="1.10.510.10">
    <property type="entry name" value="Transferase(Phosphotransferase) domain 1"/>
    <property type="match status" value="1"/>
</dbReference>
<dbReference type="VEuPathDB" id="TrichDB:TRFO_22190"/>
<dbReference type="SUPFAM" id="SSF56112">
    <property type="entry name" value="Protein kinase-like (PK-like)"/>
    <property type="match status" value="1"/>
</dbReference>
<evidence type="ECO:0000256" key="1">
    <source>
        <dbReference type="ARBA" id="ARBA00022527"/>
    </source>
</evidence>
<evidence type="ECO:0000256" key="4">
    <source>
        <dbReference type="ARBA" id="ARBA00022777"/>
    </source>
</evidence>
<dbReference type="Proteomes" id="UP000179807">
    <property type="component" value="Unassembled WGS sequence"/>
</dbReference>
<name>A0A1J4KCU6_9EUKA</name>
<comment type="caution">
    <text evidence="8">The sequence shown here is derived from an EMBL/GenBank/DDBJ whole genome shotgun (WGS) entry which is preliminary data.</text>
</comment>
<proteinExistence type="predicted"/>
<dbReference type="PROSITE" id="PS00108">
    <property type="entry name" value="PROTEIN_KINASE_ST"/>
    <property type="match status" value="1"/>
</dbReference>
<evidence type="ECO:0000256" key="6">
    <source>
        <dbReference type="SAM" id="MobiDB-lite"/>
    </source>
</evidence>
<dbReference type="RefSeq" id="XP_068362171.1">
    <property type="nucleotide sequence ID" value="XM_068502417.1"/>
</dbReference>
<evidence type="ECO:0000313" key="8">
    <source>
        <dbReference type="EMBL" id="OHT09035.1"/>
    </source>
</evidence>
<dbReference type="InterPro" id="IPR011009">
    <property type="entry name" value="Kinase-like_dom_sf"/>
</dbReference>
<evidence type="ECO:0000256" key="3">
    <source>
        <dbReference type="ARBA" id="ARBA00022741"/>
    </source>
</evidence>
<keyword evidence="2" id="KW-0808">Transferase</keyword>
<keyword evidence="1" id="KW-0723">Serine/threonine-protein kinase</keyword>
<accession>A0A1J4KCU6</accession>
<dbReference type="GO" id="GO:0004674">
    <property type="term" value="F:protein serine/threonine kinase activity"/>
    <property type="evidence" value="ECO:0007669"/>
    <property type="project" value="UniProtKB-KW"/>
</dbReference>
<keyword evidence="5" id="KW-0067">ATP-binding</keyword>
<dbReference type="SMART" id="SM00220">
    <property type="entry name" value="S_TKc"/>
    <property type="match status" value="1"/>
</dbReference>
<evidence type="ECO:0000313" key="9">
    <source>
        <dbReference type="Proteomes" id="UP000179807"/>
    </source>
</evidence>
<keyword evidence="4 8" id="KW-0418">Kinase</keyword>
<dbReference type="EMBL" id="MLAK01000650">
    <property type="protein sequence ID" value="OHT09035.1"/>
    <property type="molecule type" value="Genomic_DNA"/>
</dbReference>
<dbReference type="InterPro" id="IPR008271">
    <property type="entry name" value="Ser/Thr_kinase_AS"/>
</dbReference>
<dbReference type="PROSITE" id="PS50011">
    <property type="entry name" value="PROTEIN_KINASE_DOM"/>
    <property type="match status" value="1"/>
</dbReference>
<dbReference type="GO" id="GO:0005737">
    <property type="term" value="C:cytoplasm"/>
    <property type="evidence" value="ECO:0007669"/>
    <property type="project" value="TreeGrafter"/>
</dbReference>
<dbReference type="PANTHER" id="PTHR24058:SF17">
    <property type="entry name" value="HOMEODOMAIN INTERACTING PROTEIN KINASE, ISOFORM D"/>
    <property type="match status" value="1"/>
</dbReference>
<dbReference type="OrthoDB" id="9332038at2759"/>
<dbReference type="Gene3D" id="3.30.200.20">
    <property type="entry name" value="Phosphorylase Kinase, domain 1"/>
    <property type="match status" value="1"/>
</dbReference>